<name>A0ABV3XZN4_9RHOB</name>
<keyword evidence="2" id="KW-1185">Reference proteome</keyword>
<sequence length="353" mass="38536">MTVTVYATPTPKPAWAPVTHLARLMARLLDAELRDLPPMRRGWRKQLRLALRPMPRGGEDIAIVLARGALELDLLADLGALGRPHRHRAVWIIDSFDTQFLPPAPVLRGFDTIGFSQGYDRAHYERLFGTRALQLGWGSDALDLGAAACGAPAMAARPFDVLRVGRQPPAWEDDTRSEAACAAAGLRFHGRPPFAERPEAALPHLMGWYARTKFVIAHSNLAAPAPYTHPSKEYITARWTDALAAGASVAGCQPRSDLDLVDWPGATLDFDRIDLAENVAQLRAAVAERGPSAALNNHVQALRRLDWRWRIKALADRMGLHAPALEADLARLRQAIAAGQGALQDGPGQTRVS</sequence>
<evidence type="ECO:0008006" key="3">
    <source>
        <dbReference type="Google" id="ProtNLM"/>
    </source>
</evidence>
<evidence type="ECO:0000313" key="1">
    <source>
        <dbReference type="EMBL" id="MEX5730225.1"/>
    </source>
</evidence>
<comment type="caution">
    <text evidence="1">The sequence shown here is derived from an EMBL/GenBank/DDBJ whole genome shotgun (WGS) entry which is preliminary data.</text>
</comment>
<accession>A0ABV3XZN4</accession>
<reference evidence="1 2" key="1">
    <citation type="submission" date="2024-06" db="EMBL/GenBank/DDBJ databases">
        <title>Genome of Rhodovulum iodosum, a marine photoferrotroph.</title>
        <authorList>
            <person name="Bianchini G."/>
            <person name="Nikeleit V."/>
            <person name="Kappler A."/>
            <person name="Bryce C."/>
            <person name="Sanchez-Baracaldo P."/>
        </authorList>
    </citation>
    <scope>NUCLEOTIDE SEQUENCE [LARGE SCALE GENOMIC DNA]</scope>
    <source>
        <strain evidence="1 2">UT/N1</strain>
    </source>
</reference>
<dbReference type="EMBL" id="JBEHHI010000005">
    <property type="protein sequence ID" value="MEX5730225.1"/>
    <property type="molecule type" value="Genomic_DNA"/>
</dbReference>
<organism evidence="1 2">
    <name type="scientific">Rhodovulum iodosum</name>
    <dbReference type="NCBI Taxonomy" id="68291"/>
    <lineage>
        <taxon>Bacteria</taxon>
        <taxon>Pseudomonadati</taxon>
        <taxon>Pseudomonadota</taxon>
        <taxon>Alphaproteobacteria</taxon>
        <taxon>Rhodobacterales</taxon>
        <taxon>Paracoccaceae</taxon>
        <taxon>Rhodovulum</taxon>
    </lineage>
</organism>
<protein>
    <recommendedName>
        <fullName evidence="3">Glycosyltransferase family 1 protein</fullName>
    </recommendedName>
</protein>
<gene>
    <name evidence="1" type="ORF">Ga0609869_003578</name>
</gene>
<evidence type="ECO:0000313" key="2">
    <source>
        <dbReference type="Proteomes" id="UP001560019"/>
    </source>
</evidence>
<proteinExistence type="predicted"/>
<dbReference type="RefSeq" id="WP_125403206.1">
    <property type="nucleotide sequence ID" value="NZ_JBEHHI010000005.1"/>
</dbReference>
<dbReference type="Proteomes" id="UP001560019">
    <property type="component" value="Unassembled WGS sequence"/>
</dbReference>